<comment type="caution">
    <text evidence="1">The sequence shown here is derived from an EMBL/GenBank/DDBJ whole genome shotgun (WGS) entry which is preliminary data.</text>
</comment>
<name>A0A328AED9_9CAUL</name>
<proteinExistence type="predicted"/>
<dbReference type="EMBL" id="QFYR01000002">
    <property type="protein sequence ID" value="RAK52576.1"/>
    <property type="molecule type" value="Genomic_DNA"/>
</dbReference>
<gene>
    <name evidence="1" type="ORF">DJ018_10210</name>
</gene>
<dbReference type="OrthoDB" id="7210739at2"/>
<organism evidence="1 2">
    <name type="scientific">Phenylobacterium deserti</name>
    <dbReference type="NCBI Taxonomy" id="1914756"/>
    <lineage>
        <taxon>Bacteria</taxon>
        <taxon>Pseudomonadati</taxon>
        <taxon>Pseudomonadota</taxon>
        <taxon>Alphaproteobacteria</taxon>
        <taxon>Caulobacterales</taxon>
        <taxon>Caulobacteraceae</taxon>
        <taxon>Phenylobacterium</taxon>
    </lineage>
</organism>
<dbReference type="RefSeq" id="WP_111514862.1">
    <property type="nucleotide sequence ID" value="NZ_QFYR01000002.1"/>
</dbReference>
<evidence type="ECO:0000313" key="2">
    <source>
        <dbReference type="Proteomes" id="UP000249725"/>
    </source>
</evidence>
<dbReference type="AlphaFoldDB" id="A0A328AED9"/>
<evidence type="ECO:0000313" key="1">
    <source>
        <dbReference type="EMBL" id="RAK52576.1"/>
    </source>
</evidence>
<sequence>MGRAWDPARDTRERLLMLEQREKARAQARAVAEGVAETVALSKRRGSAFSKEPAGKGGRETPYQRRTGLDWLHHKGRINDGQKAAGERYGACFRRAEAEAPIGSTLEIQPGGGSRGEPALEVVLRVAARRARAREELEGLRSRLMAQPDLVGACDMICGRELTPREAGGGEREGLRLEAVLKVALDLLGAG</sequence>
<protein>
    <submittedName>
        <fullName evidence="1">Uncharacterized protein</fullName>
    </submittedName>
</protein>
<keyword evidence="2" id="KW-1185">Reference proteome</keyword>
<dbReference type="Proteomes" id="UP000249725">
    <property type="component" value="Unassembled WGS sequence"/>
</dbReference>
<reference evidence="2" key="1">
    <citation type="submission" date="2018-05" db="EMBL/GenBank/DDBJ databases">
        <authorList>
            <person name="Li X."/>
        </authorList>
    </citation>
    <scope>NUCLEOTIDE SEQUENCE [LARGE SCALE GENOMIC DNA]</scope>
    <source>
        <strain evidence="2">YIM 73061</strain>
    </source>
</reference>
<accession>A0A328AED9</accession>